<keyword evidence="3" id="KW-0812">Transmembrane</keyword>
<dbReference type="InterPro" id="IPR010200">
    <property type="entry name" value="HflC"/>
</dbReference>
<sequence>MSGRLPVIAVIFIVAAVLVTISAAFIVDQREQVLVLQFGEPIRVIQEPGLNFKAPFIQQVVRFDKRLLDYDNAPEEVIASDQKRLVVDAFARYHIVDALKFYQTVGSEGALRPRLGSVINSTLRQVLGTVPLQQVVSEKRGDLMLRIRDIVRTEASAFGIRVEDVRIKRADLPDENSEAIYRRMQTERQQEAAELRAKGAEEAQKIRAEANRQKVVIVAEAERDSQILRGDGEGE</sequence>
<dbReference type="GO" id="GO:0016020">
    <property type="term" value="C:membrane"/>
    <property type="evidence" value="ECO:0007669"/>
    <property type="project" value="UniProtKB-SubCell"/>
</dbReference>
<evidence type="ECO:0000256" key="1">
    <source>
        <dbReference type="ARBA" id="ARBA00004370"/>
    </source>
</evidence>
<comment type="similarity">
    <text evidence="2">Belongs to the band 7/mec-2 family. HflC subfamily.</text>
</comment>
<keyword evidence="4" id="KW-1133">Transmembrane helix</keyword>
<organism evidence="7">
    <name type="scientific">marine metagenome</name>
    <dbReference type="NCBI Taxonomy" id="408172"/>
    <lineage>
        <taxon>unclassified sequences</taxon>
        <taxon>metagenomes</taxon>
        <taxon>ecological metagenomes</taxon>
    </lineage>
</organism>
<evidence type="ECO:0000256" key="4">
    <source>
        <dbReference type="ARBA" id="ARBA00022989"/>
    </source>
</evidence>
<dbReference type="Pfam" id="PF01145">
    <property type="entry name" value="Band_7"/>
    <property type="match status" value="1"/>
</dbReference>
<evidence type="ECO:0000259" key="6">
    <source>
        <dbReference type="SMART" id="SM00244"/>
    </source>
</evidence>
<dbReference type="SUPFAM" id="SSF117892">
    <property type="entry name" value="Band 7/SPFH domain"/>
    <property type="match status" value="1"/>
</dbReference>
<comment type="subcellular location">
    <subcellularLocation>
        <location evidence="1">Membrane</location>
    </subcellularLocation>
</comment>
<evidence type="ECO:0000256" key="5">
    <source>
        <dbReference type="ARBA" id="ARBA00023136"/>
    </source>
</evidence>
<keyword evidence="5" id="KW-0472">Membrane</keyword>
<dbReference type="PRINTS" id="PR00721">
    <property type="entry name" value="STOMATIN"/>
</dbReference>
<accession>A0A382U6R9</accession>
<feature type="domain" description="Band 7" evidence="6">
    <location>
        <begin position="22"/>
        <end position="184"/>
    </location>
</feature>
<dbReference type="InterPro" id="IPR001972">
    <property type="entry name" value="Stomatin_HflK_fam"/>
</dbReference>
<dbReference type="PANTHER" id="PTHR42911">
    <property type="entry name" value="MODULATOR OF FTSH PROTEASE HFLC"/>
    <property type="match status" value="1"/>
</dbReference>
<evidence type="ECO:0000256" key="3">
    <source>
        <dbReference type="ARBA" id="ARBA00022692"/>
    </source>
</evidence>
<dbReference type="EMBL" id="UINC01141622">
    <property type="protein sequence ID" value="SVD29471.1"/>
    <property type="molecule type" value="Genomic_DNA"/>
</dbReference>
<name>A0A382U6R9_9ZZZZ</name>
<dbReference type="InterPro" id="IPR036013">
    <property type="entry name" value="Band_7/SPFH_dom_sf"/>
</dbReference>
<reference evidence="7" key="1">
    <citation type="submission" date="2018-05" db="EMBL/GenBank/DDBJ databases">
        <authorList>
            <person name="Lanie J.A."/>
            <person name="Ng W.-L."/>
            <person name="Kazmierczak K.M."/>
            <person name="Andrzejewski T.M."/>
            <person name="Davidsen T.M."/>
            <person name="Wayne K.J."/>
            <person name="Tettelin H."/>
            <person name="Glass J.I."/>
            <person name="Rusch D."/>
            <person name="Podicherti R."/>
            <person name="Tsui H.-C.T."/>
            <person name="Winkler M.E."/>
        </authorList>
    </citation>
    <scope>NUCLEOTIDE SEQUENCE</scope>
</reference>
<dbReference type="Gene3D" id="3.30.479.30">
    <property type="entry name" value="Band 7 domain"/>
    <property type="match status" value="1"/>
</dbReference>
<feature type="non-terminal residue" evidence="7">
    <location>
        <position position="235"/>
    </location>
</feature>
<gene>
    <name evidence="7" type="ORF">METZ01_LOCUS382325</name>
</gene>
<dbReference type="InterPro" id="IPR001107">
    <property type="entry name" value="Band_7"/>
</dbReference>
<protein>
    <recommendedName>
        <fullName evidence="6">Band 7 domain-containing protein</fullName>
    </recommendedName>
</protein>
<dbReference type="AlphaFoldDB" id="A0A382U6R9"/>
<dbReference type="CDD" id="cd03405">
    <property type="entry name" value="SPFH_HflC"/>
    <property type="match status" value="1"/>
</dbReference>
<evidence type="ECO:0000256" key="2">
    <source>
        <dbReference type="ARBA" id="ARBA00007862"/>
    </source>
</evidence>
<proteinExistence type="inferred from homology"/>
<dbReference type="PANTHER" id="PTHR42911:SF1">
    <property type="entry name" value="MODULATOR OF FTSH PROTEASE HFLC"/>
    <property type="match status" value="1"/>
</dbReference>
<dbReference type="SMART" id="SM00244">
    <property type="entry name" value="PHB"/>
    <property type="match status" value="1"/>
</dbReference>
<evidence type="ECO:0000313" key="7">
    <source>
        <dbReference type="EMBL" id="SVD29471.1"/>
    </source>
</evidence>